<evidence type="ECO:0000259" key="8">
    <source>
        <dbReference type="Pfam" id="PF10150"/>
    </source>
</evidence>
<dbReference type="PANTHER" id="PTHR30001:SF1">
    <property type="entry name" value="RIBONUCLEASE E_G-LIKE PROTEIN, CHLOROPLASTIC"/>
    <property type="match status" value="1"/>
</dbReference>
<evidence type="ECO:0000313" key="10">
    <source>
        <dbReference type="Proteomes" id="UP000287447"/>
    </source>
</evidence>
<dbReference type="GO" id="GO:0016787">
    <property type="term" value="F:hydrolase activity"/>
    <property type="evidence" value="ECO:0007669"/>
    <property type="project" value="UniProtKB-KW"/>
</dbReference>
<dbReference type="GO" id="GO:0046872">
    <property type="term" value="F:metal ion binding"/>
    <property type="evidence" value="ECO:0007669"/>
    <property type="project" value="UniProtKB-KW"/>
</dbReference>
<evidence type="ECO:0000256" key="2">
    <source>
        <dbReference type="ARBA" id="ARBA00022722"/>
    </source>
</evidence>
<dbReference type="Gene3D" id="2.40.50.140">
    <property type="entry name" value="Nucleic acid-binding proteins"/>
    <property type="match status" value="1"/>
</dbReference>
<dbReference type="GO" id="GO:0004540">
    <property type="term" value="F:RNA nuclease activity"/>
    <property type="evidence" value="ECO:0007669"/>
    <property type="project" value="InterPro"/>
</dbReference>
<name>A0A3S2VQ99_9PROT</name>
<dbReference type="InterPro" id="IPR019307">
    <property type="entry name" value="RNA-bd_AU-1/RNase_E/G"/>
</dbReference>
<dbReference type="GO" id="GO:0004519">
    <property type="term" value="F:endonuclease activity"/>
    <property type="evidence" value="ECO:0007669"/>
    <property type="project" value="UniProtKB-KW"/>
</dbReference>
<protein>
    <recommendedName>
        <fullName evidence="8">RNA-binding protein AU-1/Ribonuclease E/G domain-containing protein</fullName>
    </recommendedName>
</protein>
<organism evidence="9 10">
    <name type="scientific">Hwanghaeella grinnelliae</name>
    <dbReference type="NCBI Taxonomy" id="2500179"/>
    <lineage>
        <taxon>Bacteria</taxon>
        <taxon>Pseudomonadati</taxon>
        <taxon>Pseudomonadota</taxon>
        <taxon>Alphaproteobacteria</taxon>
        <taxon>Rhodospirillales</taxon>
        <taxon>Rhodospirillaceae</taxon>
        <taxon>Hwanghaeella</taxon>
    </lineage>
</organism>
<dbReference type="EMBL" id="SADE01000001">
    <property type="protein sequence ID" value="RVU39131.1"/>
    <property type="molecule type" value="Genomic_DNA"/>
</dbReference>
<keyword evidence="6" id="KW-0460">Magnesium</keyword>
<dbReference type="CDD" id="cd04453">
    <property type="entry name" value="S1_RNase_E"/>
    <property type="match status" value="1"/>
</dbReference>
<keyword evidence="4" id="KW-0255">Endonuclease</keyword>
<evidence type="ECO:0000256" key="5">
    <source>
        <dbReference type="ARBA" id="ARBA00022801"/>
    </source>
</evidence>
<sequence length="487" mass="52678">MSPSPNLEPTGNRMKLDTLIEVSPAETRVALVDEEGVLHRLDVHRAGRPPLQGAILRGRVSRVEKSMKAAFLDLGALGEALLPRAHDGRGRPLTEGQWMVVQVSRDAQGGKGPAVTARPVLQDRYLSFMPFGLPNDMRVDFDRGLGKGRDLARVKRMAEAFDPGESGGWLFRPAAAALTQDRDMSVLTRCRDALLARWQAAQSANDGTAPKLLEEAPSYWEALVRDAPPTGRIATDDRLLHAKIKALAEERYPDLLDGLVFHNDRETLFDATAVEDQIEEATTRRVPLTGGGELVIDETEAMVVIDVNLADGALALQGGDAAVRLNVRAAEAAGRQIVLRNLAGLIVIDFVKMKQRSDGKRVIEALRRGLKGSGGPGGGMADVLGMTAAGLVEVTRQRSGPSLTEQLLGPVPGDRPLSIDSQACALLRRAIRQTGGGRPTVYGPKPLLDAIRTRFKEALAETETRLGQPLDLVEREGRAAEIVMEKR</sequence>
<feature type="domain" description="RNA-binding protein AU-1/Ribonuclease E/G" evidence="8">
    <location>
        <begin position="123"/>
        <end position="398"/>
    </location>
</feature>
<reference evidence="10" key="1">
    <citation type="submission" date="2019-01" db="EMBL/GenBank/DDBJ databases">
        <title>Gri0909 isolated from a small marine red alga.</title>
        <authorList>
            <person name="Kim J."/>
            <person name="Jeong S.E."/>
            <person name="Jeon C.O."/>
        </authorList>
    </citation>
    <scope>NUCLEOTIDE SEQUENCE [LARGE SCALE GENOMIC DNA]</scope>
    <source>
        <strain evidence="10">Gri0909</strain>
    </source>
</reference>
<dbReference type="Proteomes" id="UP000287447">
    <property type="component" value="Unassembled WGS sequence"/>
</dbReference>
<evidence type="ECO:0000256" key="6">
    <source>
        <dbReference type="ARBA" id="ARBA00022842"/>
    </source>
</evidence>
<dbReference type="GO" id="GO:0006364">
    <property type="term" value="P:rRNA processing"/>
    <property type="evidence" value="ECO:0007669"/>
    <property type="project" value="TreeGrafter"/>
</dbReference>
<dbReference type="GO" id="GO:0005737">
    <property type="term" value="C:cytoplasm"/>
    <property type="evidence" value="ECO:0007669"/>
    <property type="project" value="TreeGrafter"/>
</dbReference>
<comment type="cofactor">
    <cofactor evidence="1">
        <name>Mg(2+)</name>
        <dbReference type="ChEBI" id="CHEBI:18420"/>
    </cofactor>
</comment>
<keyword evidence="10" id="KW-1185">Reference proteome</keyword>
<keyword evidence="3" id="KW-0479">Metal-binding</keyword>
<proteinExistence type="predicted"/>
<evidence type="ECO:0000256" key="3">
    <source>
        <dbReference type="ARBA" id="ARBA00022723"/>
    </source>
</evidence>
<evidence type="ECO:0000256" key="4">
    <source>
        <dbReference type="ARBA" id="ARBA00022759"/>
    </source>
</evidence>
<dbReference type="InterPro" id="IPR012340">
    <property type="entry name" value="NA-bd_OB-fold"/>
</dbReference>
<dbReference type="AlphaFoldDB" id="A0A3S2VQ99"/>
<dbReference type="GO" id="GO:0003723">
    <property type="term" value="F:RNA binding"/>
    <property type="evidence" value="ECO:0007669"/>
    <property type="project" value="UniProtKB-KW"/>
</dbReference>
<accession>A0A3S2VQ99</accession>
<keyword evidence="2" id="KW-0540">Nuclease</keyword>
<gene>
    <name evidence="9" type="ORF">EOI86_07730</name>
</gene>
<evidence type="ECO:0000256" key="7">
    <source>
        <dbReference type="ARBA" id="ARBA00022884"/>
    </source>
</evidence>
<evidence type="ECO:0000313" key="9">
    <source>
        <dbReference type="EMBL" id="RVU39131.1"/>
    </source>
</evidence>
<dbReference type="InterPro" id="IPR004659">
    <property type="entry name" value="RNase_E/G"/>
</dbReference>
<keyword evidence="5" id="KW-0378">Hydrolase</keyword>
<dbReference type="SUPFAM" id="SSF50249">
    <property type="entry name" value="Nucleic acid-binding proteins"/>
    <property type="match status" value="1"/>
</dbReference>
<comment type="caution">
    <text evidence="9">The sequence shown here is derived from an EMBL/GenBank/DDBJ whole genome shotgun (WGS) entry which is preliminary data.</text>
</comment>
<keyword evidence="7" id="KW-0694">RNA-binding</keyword>
<dbReference type="PANTHER" id="PTHR30001">
    <property type="entry name" value="RIBONUCLEASE"/>
    <property type="match status" value="1"/>
</dbReference>
<evidence type="ECO:0000256" key="1">
    <source>
        <dbReference type="ARBA" id="ARBA00001946"/>
    </source>
</evidence>
<dbReference type="Pfam" id="PF10150">
    <property type="entry name" value="RNase_E_G"/>
    <property type="match status" value="1"/>
</dbReference>